<dbReference type="AlphaFoldDB" id="A0A165Q2N9"/>
<evidence type="ECO:0000313" key="2">
    <source>
        <dbReference type="Proteomes" id="UP000076761"/>
    </source>
</evidence>
<name>A0A165Q2N9_9AGAM</name>
<proteinExistence type="predicted"/>
<dbReference type="Proteomes" id="UP000076761">
    <property type="component" value="Unassembled WGS sequence"/>
</dbReference>
<keyword evidence="2" id="KW-1185">Reference proteome</keyword>
<sequence length="237" mass="26830">MPLPSSGLVRLRELLARRVIERCCHFNTSKHSLLDSNDPAAYSALQRSGNVARERTKKILHAELEGMRRYILGKHRAIKDYMGWPKRGHRGRSYKWQWKWTSDSESSIGFWNSGTDSVLEMDALIAFFNEAATHRIQCIDGRAWTVGASPAGIVPCSHGAHYPDVKSYSKGLAPVQMTVHMAGAPALGWAGSEEVYGLWFHHDSELRTTWLLFGLWVLQARLEIGRLKPLSSKYRII</sequence>
<evidence type="ECO:0000313" key="1">
    <source>
        <dbReference type="EMBL" id="KZT21833.1"/>
    </source>
</evidence>
<gene>
    <name evidence="1" type="ORF">NEOLEDRAFT_1150426</name>
</gene>
<organism evidence="1 2">
    <name type="scientific">Neolentinus lepideus HHB14362 ss-1</name>
    <dbReference type="NCBI Taxonomy" id="1314782"/>
    <lineage>
        <taxon>Eukaryota</taxon>
        <taxon>Fungi</taxon>
        <taxon>Dikarya</taxon>
        <taxon>Basidiomycota</taxon>
        <taxon>Agaricomycotina</taxon>
        <taxon>Agaricomycetes</taxon>
        <taxon>Gloeophyllales</taxon>
        <taxon>Gloeophyllaceae</taxon>
        <taxon>Neolentinus</taxon>
    </lineage>
</organism>
<accession>A0A165Q2N9</accession>
<reference evidence="1 2" key="1">
    <citation type="journal article" date="2016" name="Mol. Biol. Evol.">
        <title>Comparative Genomics of Early-Diverging Mushroom-Forming Fungi Provides Insights into the Origins of Lignocellulose Decay Capabilities.</title>
        <authorList>
            <person name="Nagy L.G."/>
            <person name="Riley R."/>
            <person name="Tritt A."/>
            <person name="Adam C."/>
            <person name="Daum C."/>
            <person name="Floudas D."/>
            <person name="Sun H."/>
            <person name="Yadav J.S."/>
            <person name="Pangilinan J."/>
            <person name="Larsson K.H."/>
            <person name="Matsuura K."/>
            <person name="Barry K."/>
            <person name="Labutti K."/>
            <person name="Kuo R."/>
            <person name="Ohm R.A."/>
            <person name="Bhattacharya S.S."/>
            <person name="Shirouzu T."/>
            <person name="Yoshinaga Y."/>
            <person name="Martin F.M."/>
            <person name="Grigoriev I.V."/>
            <person name="Hibbett D.S."/>
        </authorList>
    </citation>
    <scope>NUCLEOTIDE SEQUENCE [LARGE SCALE GENOMIC DNA]</scope>
    <source>
        <strain evidence="1 2">HHB14362 ss-1</strain>
    </source>
</reference>
<protein>
    <submittedName>
        <fullName evidence="1">Uncharacterized protein</fullName>
    </submittedName>
</protein>
<dbReference type="EMBL" id="KV425602">
    <property type="protein sequence ID" value="KZT21833.1"/>
    <property type="molecule type" value="Genomic_DNA"/>
</dbReference>
<dbReference type="InParanoid" id="A0A165Q2N9"/>